<evidence type="ECO:0000313" key="4">
    <source>
        <dbReference type="EMBL" id="BDT65722.1"/>
    </source>
</evidence>
<reference evidence="3 5" key="1">
    <citation type="submission" date="2022-11" db="EMBL/GenBank/DDBJ databases">
        <title>Complete genome sequence of alpha-hemolytic streptococci isolated from Japan.</title>
        <authorList>
            <person name="Morita M."/>
            <person name="Chang B."/>
            <person name="Akeda Y."/>
        </authorList>
    </citation>
    <scope>NUCLEOTIDE SEQUENCE [LARGE SCALE GENOMIC DNA]</scope>
    <source>
        <strain evidence="3 5">SP4011</strain>
    </source>
</reference>
<dbReference type="RefSeq" id="WP_338618898.1">
    <property type="nucleotide sequence ID" value="NZ_AP026968.1"/>
</dbReference>
<feature type="domain" description="HTH cro/C1-type" evidence="2">
    <location>
        <begin position="5"/>
        <end position="59"/>
    </location>
</feature>
<dbReference type="InterPro" id="IPR001387">
    <property type="entry name" value="Cro/C1-type_HTH"/>
</dbReference>
<gene>
    <name evidence="3" type="ORF">SP4011_17310</name>
    <name evidence="4" type="ORF">SP4011_21390</name>
</gene>
<sequence>MSNRLKNLRKEKLLTQADLAKVLNTNQSQYGKYENGKTNLSLENAQILSEYFGVTLSYLLGLDDDSCIDRSKKMTPFQSLVRDKEISLKEISEATGIGYSTLGNYNQGSRSPNAKNAQLLSEYLGVSIPYLLGYEENSTVDKPNATILTEFVKKLSFISEKKSKLLQEYIELDKKEREIIKQISEVQLMSAECDLVRKKIKEFKLKLGELEGTLEGS</sequence>
<protein>
    <recommendedName>
        <fullName evidence="2">HTH cro/C1-type domain-containing protein</fullName>
    </recommendedName>
</protein>
<proteinExistence type="predicted"/>
<dbReference type="EMBL" id="AP026968">
    <property type="protein sequence ID" value="BDT65722.1"/>
    <property type="molecule type" value="Genomic_DNA"/>
</dbReference>
<evidence type="ECO:0000256" key="1">
    <source>
        <dbReference type="ARBA" id="ARBA00023125"/>
    </source>
</evidence>
<dbReference type="EMBL" id="AP026968">
    <property type="protein sequence ID" value="BDT65314.1"/>
    <property type="molecule type" value="Genomic_DNA"/>
</dbReference>
<keyword evidence="1" id="KW-0238">DNA-binding</keyword>
<dbReference type="PANTHER" id="PTHR46558:SF11">
    <property type="entry name" value="HTH-TYPE TRANSCRIPTIONAL REGULATOR XRE"/>
    <property type="match status" value="1"/>
</dbReference>
<dbReference type="InterPro" id="IPR010982">
    <property type="entry name" value="Lambda_DNA-bd_dom_sf"/>
</dbReference>
<evidence type="ECO:0000313" key="5">
    <source>
        <dbReference type="Proteomes" id="UP001378546"/>
    </source>
</evidence>
<accession>A0ABN6TPU3</accession>
<dbReference type="Pfam" id="PF01381">
    <property type="entry name" value="HTH_3"/>
    <property type="match status" value="2"/>
</dbReference>
<evidence type="ECO:0000313" key="3">
    <source>
        <dbReference type="EMBL" id="BDT65314.1"/>
    </source>
</evidence>
<dbReference type="SMART" id="SM00530">
    <property type="entry name" value="HTH_XRE"/>
    <property type="match status" value="2"/>
</dbReference>
<name>A0ABN6TPU3_9STRE</name>
<evidence type="ECO:0000259" key="2">
    <source>
        <dbReference type="PROSITE" id="PS50943"/>
    </source>
</evidence>
<dbReference type="Gene3D" id="1.10.260.40">
    <property type="entry name" value="lambda repressor-like DNA-binding domains"/>
    <property type="match status" value="2"/>
</dbReference>
<organism evidence="3 5">
    <name type="scientific">Streptococcus parapneumoniae</name>
    <dbReference type="NCBI Taxonomy" id="2993430"/>
    <lineage>
        <taxon>Bacteria</taxon>
        <taxon>Bacillati</taxon>
        <taxon>Bacillota</taxon>
        <taxon>Bacilli</taxon>
        <taxon>Lactobacillales</taxon>
        <taxon>Streptococcaceae</taxon>
        <taxon>Streptococcus</taxon>
        <taxon>Streptococcus thalassemiae group</taxon>
    </lineage>
</organism>
<dbReference type="CDD" id="cd00093">
    <property type="entry name" value="HTH_XRE"/>
    <property type="match status" value="2"/>
</dbReference>
<dbReference type="PANTHER" id="PTHR46558">
    <property type="entry name" value="TRACRIPTIONAL REGULATORY PROTEIN-RELATED-RELATED"/>
    <property type="match status" value="1"/>
</dbReference>
<dbReference type="SUPFAM" id="SSF47413">
    <property type="entry name" value="lambda repressor-like DNA-binding domains"/>
    <property type="match status" value="2"/>
</dbReference>
<dbReference type="PROSITE" id="PS50943">
    <property type="entry name" value="HTH_CROC1"/>
    <property type="match status" value="2"/>
</dbReference>
<keyword evidence="5" id="KW-1185">Reference proteome</keyword>
<feature type="domain" description="HTH cro/C1-type" evidence="2">
    <location>
        <begin position="86"/>
        <end position="131"/>
    </location>
</feature>
<dbReference type="Proteomes" id="UP001378546">
    <property type="component" value="Chromosome"/>
</dbReference>